<sequence>MLRIFLLHILLFEVAILYSSFVTGVLVNGVVTAEWDGVNFYISVKQETIQNQLNAFHSSRFNGCFDGLRLYVPDVPILPDLHNSDRHPVYISFGHMKSHDFDGYLEENPNTCVSVSGLEVAVTIPLLAGAPDGPPVYALALAKFYEKSRGDIPKINFLYHYIPVDEITMNDCGAVVRNGNDEMRVSFNRLNDPCMPPTSIVKEEFEEFIHSDFQFGLPQPDYSFCDRHSFESKFCANAERIKCGVHRYAPNLCQQWSSKTTEQCVTTVEIKNITSGFRNFILLGDDPINILASETDRNNFTVSLRYPCQEQQDGGTL</sequence>
<evidence type="ECO:0000313" key="2">
    <source>
        <dbReference type="Proteomes" id="UP001152320"/>
    </source>
</evidence>
<organism evidence="1 2">
    <name type="scientific">Holothuria leucospilota</name>
    <name type="common">Black long sea cucumber</name>
    <name type="synonym">Mertensiothuria leucospilota</name>
    <dbReference type="NCBI Taxonomy" id="206669"/>
    <lineage>
        <taxon>Eukaryota</taxon>
        <taxon>Metazoa</taxon>
        <taxon>Echinodermata</taxon>
        <taxon>Eleutherozoa</taxon>
        <taxon>Echinozoa</taxon>
        <taxon>Holothuroidea</taxon>
        <taxon>Aspidochirotacea</taxon>
        <taxon>Aspidochirotida</taxon>
        <taxon>Holothuriidae</taxon>
        <taxon>Holothuria</taxon>
    </lineage>
</organism>
<gene>
    <name evidence="1" type="ORF">HOLleu_11263</name>
</gene>
<evidence type="ECO:0000313" key="1">
    <source>
        <dbReference type="EMBL" id="KAJ8043939.1"/>
    </source>
</evidence>
<dbReference type="Proteomes" id="UP001152320">
    <property type="component" value="Chromosome 4"/>
</dbReference>
<accession>A0A9Q1CGA2</accession>
<reference evidence="1" key="1">
    <citation type="submission" date="2021-10" db="EMBL/GenBank/DDBJ databases">
        <title>Tropical sea cucumber genome reveals ecological adaptation and Cuvierian tubules defense mechanism.</title>
        <authorList>
            <person name="Chen T."/>
        </authorList>
    </citation>
    <scope>NUCLEOTIDE SEQUENCE</scope>
    <source>
        <strain evidence="1">Nanhai2018</strain>
        <tissue evidence="1">Muscle</tissue>
    </source>
</reference>
<comment type="caution">
    <text evidence="1">The sequence shown here is derived from an EMBL/GenBank/DDBJ whole genome shotgun (WGS) entry which is preliminary data.</text>
</comment>
<dbReference type="EMBL" id="JAIZAY010000004">
    <property type="protein sequence ID" value="KAJ8043939.1"/>
    <property type="molecule type" value="Genomic_DNA"/>
</dbReference>
<name>A0A9Q1CGA2_HOLLE</name>
<proteinExistence type="predicted"/>
<dbReference type="AlphaFoldDB" id="A0A9Q1CGA2"/>
<protein>
    <submittedName>
        <fullName evidence="1">Uncharacterized protein</fullName>
    </submittedName>
</protein>
<keyword evidence="2" id="KW-1185">Reference proteome</keyword>